<proteinExistence type="predicted"/>
<reference evidence="1" key="1">
    <citation type="submission" date="2014-09" db="EMBL/GenBank/DDBJ databases">
        <authorList>
            <person name="Magalhaes I.L.F."/>
            <person name="Oliveira U."/>
            <person name="Santos F.R."/>
            <person name="Vidigal T.H.D.A."/>
            <person name="Brescovit A.D."/>
            <person name="Santos A.J."/>
        </authorList>
    </citation>
    <scope>NUCLEOTIDE SEQUENCE</scope>
    <source>
        <tissue evidence="1">Shoot tissue taken approximately 20 cm above the soil surface</tissue>
    </source>
</reference>
<evidence type="ECO:0000313" key="1">
    <source>
        <dbReference type="EMBL" id="JAD51771.1"/>
    </source>
</evidence>
<accession>A0A0A9AKT6</accession>
<dbReference type="EMBL" id="GBRH01246124">
    <property type="protein sequence ID" value="JAD51771.1"/>
    <property type="molecule type" value="Transcribed_RNA"/>
</dbReference>
<dbReference type="AlphaFoldDB" id="A0A0A9AKT6"/>
<dbReference type="PANTHER" id="PTHR33186:SF28">
    <property type="entry name" value="F-BOX DOMAIN-CONTAINING PROTEIN"/>
    <property type="match status" value="1"/>
</dbReference>
<sequence length="118" mass="12945">MILVMPVDGELGVLCVEAGFRLQLWLYRVYSNGVAGWARCRVIELETALSIAIGPFTRFSVSGYAEGADSIFIKANDAIIALELKSGQVRKLSANVSKSFNIPYVSFYTPDHASCNHQ</sequence>
<protein>
    <submittedName>
        <fullName evidence="1">Uncharacterized protein</fullName>
    </submittedName>
</protein>
<name>A0A0A9AKT6_ARUDO</name>
<dbReference type="PANTHER" id="PTHR33186">
    <property type="entry name" value="OS10G0136150 PROTEIN-RELATED"/>
    <property type="match status" value="1"/>
</dbReference>
<organism evidence="1">
    <name type="scientific">Arundo donax</name>
    <name type="common">Giant reed</name>
    <name type="synonym">Donax arundinaceus</name>
    <dbReference type="NCBI Taxonomy" id="35708"/>
    <lineage>
        <taxon>Eukaryota</taxon>
        <taxon>Viridiplantae</taxon>
        <taxon>Streptophyta</taxon>
        <taxon>Embryophyta</taxon>
        <taxon>Tracheophyta</taxon>
        <taxon>Spermatophyta</taxon>
        <taxon>Magnoliopsida</taxon>
        <taxon>Liliopsida</taxon>
        <taxon>Poales</taxon>
        <taxon>Poaceae</taxon>
        <taxon>PACMAD clade</taxon>
        <taxon>Arundinoideae</taxon>
        <taxon>Arundineae</taxon>
        <taxon>Arundo</taxon>
    </lineage>
</organism>
<reference evidence="1" key="2">
    <citation type="journal article" date="2015" name="Data Brief">
        <title>Shoot transcriptome of the giant reed, Arundo donax.</title>
        <authorList>
            <person name="Barrero R.A."/>
            <person name="Guerrero F.D."/>
            <person name="Moolhuijzen P."/>
            <person name="Goolsby J.A."/>
            <person name="Tidwell J."/>
            <person name="Bellgard S.E."/>
            <person name="Bellgard M.I."/>
        </authorList>
    </citation>
    <scope>NUCLEOTIDE SEQUENCE</scope>
    <source>
        <tissue evidence="1">Shoot tissue taken approximately 20 cm above the soil surface</tissue>
    </source>
</reference>